<dbReference type="InterPro" id="IPR002931">
    <property type="entry name" value="Transglutaminase-like"/>
</dbReference>
<evidence type="ECO:0000313" key="4">
    <source>
        <dbReference type="Proteomes" id="UP001283212"/>
    </source>
</evidence>
<dbReference type="Gene3D" id="3.10.620.30">
    <property type="match status" value="1"/>
</dbReference>
<comment type="caution">
    <text evidence="3">The sequence shown here is derived from an EMBL/GenBank/DDBJ whole genome shotgun (WGS) entry which is preliminary data.</text>
</comment>
<dbReference type="AlphaFoldDB" id="A0AAE4MFS5"/>
<evidence type="ECO:0000256" key="1">
    <source>
        <dbReference type="SAM" id="Phobius"/>
    </source>
</evidence>
<keyword evidence="1" id="KW-0812">Transmembrane</keyword>
<evidence type="ECO:0000259" key="2">
    <source>
        <dbReference type="SMART" id="SM00460"/>
    </source>
</evidence>
<reference evidence="3 4" key="1">
    <citation type="submission" date="2023-06" db="EMBL/GenBank/DDBJ databases">
        <title>Genome sequence of Methancorpusculaceae sp. Cs1.</title>
        <authorList>
            <person name="Protasov E."/>
            <person name="Platt K."/>
            <person name="Poehlein A."/>
            <person name="Daniel R."/>
            <person name="Brune A."/>
        </authorList>
    </citation>
    <scope>NUCLEOTIDE SEQUENCE [LARGE SCALE GENOMIC DNA]</scope>
    <source>
        <strain evidence="3 4">Cs1</strain>
    </source>
</reference>
<dbReference type="SMART" id="SM00460">
    <property type="entry name" value="TGc"/>
    <property type="match status" value="1"/>
</dbReference>
<protein>
    <recommendedName>
        <fullName evidence="2">Transglutaminase-like domain-containing protein</fullName>
    </recommendedName>
</protein>
<feature type="transmembrane region" description="Helical" evidence="1">
    <location>
        <begin position="36"/>
        <end position="57"/>
    </location>
</feature>
<keyword evidence="1" id="KW-1133">Transmembrane helix</keyword>
<keyword evidence="4" id="KW-1185">Reference proteome</keyword>
<dbReference type="EMBL" id="JAWDKB010000003">
    <property type="protein sequence ID" value="MDV0443356.1"/>
    <property type="molecule type" value="Genomic_DNA"/>
</dbReference>
<dbReference type="Pfam" id="PF01841">
    <property type="entry name" value="Transglut_core"/>
    <property type="match status" value="1"/>
</dbReference>
<feature type="domain" description="Transglutaminase-like" evidence="2">
    <location>
        <begin position="158"/>
        <end position="216"/>
    </location>
</feature>
<keyword evidence="1" id="KW-0472">Membrane</keyword>
<dbReference type="Proteomes" id="UP001283212">
    <property type="component" value="Unassembled WGS sequence"/>
</dbReference>
<dbReference type="SUPFAM" id="SSF54001">
    <property type="entry name" value="Cysteine proteinases"/>
    <property type="match status" value="1"/>
</dbReference>
<organism evidence="3 4">
    <name type="scientific">Methanorbis rubei</name>
    <dbReference type="NCBI Taxonomy" id="3028300"/>
    <lineage>
        <taxon>Archaea</taxon>
        <taxon>Methanobacteriati</taxon>
        <taxon>Methanobacteriota</taxon>
        <taxon>Stenosarchaea group</taxon>
        <taxon>Methanomicrobia</taxon>
        <taxon>Methanomicrobiales</taxon>
        <taxon>Methanocorpusculaceae</taxon>
        <taxon>Methanorbis</taxon>
    </lineage>
</organism>
<dbReference type="InterPro" id="IPR038765">
    <property type="entry name" value="Papain-like_cys_pep_sf"/>
</dbReference>
<name>A0AAE4MFS5_9EURY</name>
<proteinExistence type="predicted"/>
<evidence type="ECO:0000313" key="3">
    <source>
        <dbReference type="EMBL" id="MDV0443356.1"/>
    </source>
</evidence>
<gene>
    <name evidence="3" type="ORF">McpCs1_07280</name>
</gene>
<sequence length="294" mass="35051">MITWIMKRITKLLDRDLEGIDEKNLLDEVKKQRDTFFFLVVLLLCLLVIFLTVSTYLNEVPESQIENYFSTQYSNEYYLMAEEEIQSILVKSETIPDPIDKLTAIATWEIDNFTNDLEYLKWNKSYNGTQKINADYIYDEDGRIRAVSGKYQNDPHWIAYHKIGACGELTALFGYVVNRSGFETRKVWAEYADNFQNHAWVEVKINGEWMYFDPTIYWNNHYNRENITRTEKWYGSLDEQNLWGVLALGVYDKETGKDVCAERYYNINQVNRWIVWYYDITRKANYYLNALLNK</sequence>
<accession>A0AAE4MFS5</accession>